<dbReference type="Pfam" id="PF08713">
    <property type="entry name" value="DNA_alkylation"/>
    <property type="match status" value="1"/>
</dbReference>
<dbReference type="EMBL" id="HBKP01004598">
    <property type="protein sequence ID" value="CAE2206065.1"/>
    <property type="molecule type" value="Transcribed_RNA"/>
</dbReference>
<dbReference type="SUPFAM" id="SSF48371">
    <property type="entry name" value="ARM repeat"/>
    <property type="match status" value="1"/>
</dbReference>
<gene>
    <name evidence="1" type="ORF">VSP0166_LOCUS3317</name>
</gene>
<evidence type="ECO:0000313" key="1">
    <source>
        <dbReference type="EMBL" id="CAE2206065.1"/>
    </source>
</evidence>
<dbReference type="Gene3D" id="1.25.40.290">
    <property type="entry name" value="ARM repeat domains"/>
    <property type="match status" value="1"/>
</dbReference>
<evidence type="ECO:0008006" key="2">
    <source>
        <dbReference type="Google" id="ProtNLM"/>
    </source>
</evidence>
<name>A0A7S4HQ76_9EUKA</name>
<dbReference type="AlphaFoldDB" id="A0A7S4HQ76"/>
<dbReference type="PANTHER" id="PTHR34070">
    <property type="entry name" value="ARMADILLO-TYPE FOLD"/>
    <property type="match status" value="1"/>
</dbReference>
<dbReference type="PANTHER" id="PTHR34070:SF1">
    <property type="entry name" value="DNA ALKYLATION REPAIR PROTEIN"/>
    <property type="match status" value="1"/>
</dbReference>
<proteinExistence type="predicted"/>
<sequence>MSLEEKPNKLARVDKANMSLINALHKAFQAGGKPARAAGQKKYLRNQFECFGLTSPERRALQKVAVQQHPISDYQSLVDTVHELWKKEERDFHYAGMELWGTYEKLWTTDTLQEFRRCITTHSWWDTVDHLASNCVGKLIQKHPELQKEMNEWIQDDHLWIRRTAIIHQLKYKANTNEEMLFRFCKSTMEEEDFFIRKAIGWALREYSKTSNKPVKEFIESNKENLSKLSVREGSKYLK</sequence>
<dbReference type="InterPro" id="IPR014825">
    <property type="entry name" value="DNA_alkylation"/>
</dbReference>
<accession>A0A7S4HQ76</accession>
<protein>
    <recommendedName>
        <fullName evidence="2">DNA alkylation repair protein</fullName>
    </recommendedName>
</protein>
<dbReference type="CDD" id="cd07064">
    <property type="entry name" value="AlkD_like_1"/>
    <property type="match status" value="1"/>
</dbReference>
<dbReference type="InterPro" id="IPR016024">
    <property type="entry name" value="ARM-type_fold"/>
</dbReference>
<organism evidence="1">
    <name type="scientific">Vannella robusta</name>
    <dbReference type="NCBI Taxonomy" id="1487602"/>
    <lineage>
        <taxon>Eukaryota</taxon>
        <taxon>Amoebozoa</taxon>
        <taxon>Discosea</taxon>
        <taxon>Flabellinia</taxon>
        <taxon>Vannellidae</taxon>
        <taxon>Vannella</taxon>
    </lineage>
</organism>
<reference evidence="1" key="1">
    <citation type="submission" date="2021-01" db="EMBL/GenBank/DDBJ databases">
        <authorList>
            <person name="Corre E."/>
            <person name="Pelletier E."/>
            <person name="Niang G."/>
            <person name="Scheremetjew M."/>
            <person name="Finn R."/>
            <person name="Kale V."/>
            <person name="Holt S."/>
            <person name="Cochrane G."/>
            <person name="Meng A."/>
            <person name="Brown T."/>
            <person name="Cohen L."/>
        </authorList>
    </citation>
    <scope>NUCLEOTIDE SEQUENCE</scope>
    <source>
        <strain evidence="1">DIVA3 518/3/11/1/6</strain>
    </source>
</reference>
<dbReference type="Gene3D" id="1.20.1660.10">
    <property type="entry name" value="Hypothetical protein (EF3068)"/>
    <property type="match status" value="1"/>
</dbReference>